<name>A0A6J5NTG0_9CAUD</name>
<dbReference type="Pfam" id="PF19821">
    <property type="entry name" value="Phage_capsid_2"/>
    <property type="match status" value="1"/>
</dbReference>
<gene>
    <name evidence="1" type="ORF">UFOVP767_24</name>
</gene>
<dbReference type="InterPro" id="IPR045565">
    <property type="entry name" value="Phage_capsid_2"/>
</dbReference>
<accession>A0A6J5NTG0</accession>
<sequence>MSINISNAFVTLFDSEVKQAYQAQRALAGLTRERTNVEGSTVKFPKIGKGTASVRVPQTDVVPLNVTYSQVTASMTDYIAAEYSDIFHQQRVNFNERQELVQVVSGAIGRRMDQVIIDALIAASSTGTVANTIQNDGSTGSATDLNVGKLRAAKKYLDSKNVPMEGRTIVLHANNLSALLGQTTVTSSDFNTVKALVTGEVDTFLGFKFVTIGDRDEGGLPKASADRTVFAFHRDSVGMAIGLNQTSRVDYIAEKTSFLVASMFSAGSVAIDSEGIVKITCAE</sequence>
<organism evidence="1">
    <name type="scientific">uncultured Caudovirales phage</name>
    <dbReference type="NCBI Taxonomy" id="2100421"/>
    <lineage>
        <taxon>Viruses</taxon>
        <taxon>Duplodnaviria</taxon>
        <taxon>Heunggongvirae</taxon>
        <taxon>Uroviricota</taxon>
        <taxon>Caudoviricetes</taxon>
        <taxon>Peduoviridae</taxon>
        <taxon>Maltschvirus</taxon>
        <taxon>Maltschvirus maltsch</taxon>
    </lineage>
</organism>
<protein>
    <recommendedName>
        <fullName evidence="2">Major capsid protein Gp5</fullName>
    </recommendedName>
</protein>
<evidence type="ECO:0000313" key="1">
    <source>
        <dbReference type="EMBL" id="CAB4160601.1"/>
    </source>
</evidence>
<evidence type="ECO:0008006" key="2">
    <source>
        <dbReference type="Google" id="ProtNLM"/>
    </source>
</evidence>
<dbReference type="EMBL" id="LR796714">
    <property type="protein sequence ID" value="CAB4160601.1"/>
    <property type="molecule type" value="Genomic_DNA"/>
</dbReference>
<reference evidence="1" key="1">
    <citation type="submission" date="2020-04" db="EMBL/GenBank/DDBJ databases">
        <authorList>
            <person name="Chiriac C."/>
            <person name="Salcher M."/>
            <person name="Ghai R."/>
            <person name="Kavagutti S V."/>
        </authorList>
    </citation>
    <scope>NUCLEOTIDE SEQUENCE</scope>
</reference>
<proteinExistence type="predicted"/>